<reference evidence="14" key="3">
    <citation type="submission" date="2025-09" db="UniProtKB">
        <authorList>
            <consortium name="Ensembl"/>
        </authorList>
    </citation>
    <scope>IDENTIFICATION</scope>
</reference>
<keyword evidence="6" id="KW-0862">Zinc</keyword>
<feature type="region of interest" description="Disordered" evidence="12">
    <location>
        <begin position="81"/>
        <end position="153"/>
    </location>
</feature>
<evidence type="ECO:0000313" key="15">
    <source>
        <dbReference type="Proteomes" id="UP000265120"/>
    </source>
</evidence>
<evidence type="ECO:0000256" key="9">
    <source>
        <dbReference type="ARBA" id="ARBA00023163"/>
    </source>
</evidence>
<dbReference type="GO" id="GO:0008270">
    <property type="term" value="F:zinc ion binding"/>
    <property type="evidence" value="ECO:0007669"/>
    <property type="project" value="UniProtKB-KW"/>
</dbReference>
<dbReference type="FunFam" id="3.30.160.60:FF:001158">
    <property type="entry name" value="zinc finger protein 22"/>
    <property type="match status" value="1"/>
</dbReference>
<dbReference type="PROSITE" id="PS50157">
    <property type="entry name" value="ZINC_FINGER_C2H2_2"/>
    <property type="match status" value="9"/>
</dbReference>
<keyword evidence="15" id="KW-1185">Reference proteome</keyword>
<dbReference type="FunFam" id="3.30.160.60:FF:002343">
    <property type="entry name" value="Zinc finger protein 33A"/>
    <property type="match status" value="1"/>
</dbReference>
<evidence type="ECO:0000256" key="10">
    <source>
        <dbReference type="ARBA" id="ARBA00023242"/>
    </source>
</evidence>
<protein>
    <submittedName>
        <fullName evidence="14">Zinc finger protein 3 homolog</fullName>
    </submittedName>
</protein>
<feature type="compositionally biased region" description="Acidic residues" evidence="12">
    <location>
        <begin position="128"/>
        <end position="146"/>
    </location>
</feature>
<dbReference type="Gene3D" id="3.30.160.60">
    <property type="entry name" value="Classic Zinc Finger"/>
    <property type="match status" value="9"/>
</dbReference>
<dbReference type="AlphaFoldDB" id="A0A3P8VL56"/>
<organism evidence="14 15">
    <name type="scientific">Cynoglossus semilaevis</name>
    <name type="common">Tongue sole</name>
    <dbReference type="NCBI Taxonomy" id="244447"/>
    <lineage>
        <taxon>Eukaryota</taxon>
        <taxon>Metazoa</taxon>
        <taxon>Chordata</taxon>
        <taxon>Craniata</taxon>
        <taxon>Vertebrata</taxon>
        <taxon>Euteleostomi</taxon>
        <taxon>Actinopterygii</taxon>
        <taxon>Neopterygii</taxon>
        <taxon>Teleostei</taxon>
        <taxon>Neoteleostei</taxon>
        <taxon>Acanthomorphata</taxon>
        <taxon>Carangaria</taxon>
        <taxon>Pleuronectiformes</taxon>
        <taxon>Pleuronectoidei</taxon>
        <taxon>Cynoglossidae</taxon>
        <taxon>Cynoglossinae</taxon>
        <taxon>Cynoglossus</taxon>
    </lineage>
</organism>
<feature type="domain" description="C2H2-type" evidence="13">
    <location>
        <begin position="364"/>
        <end position="391"/>
    </location>
</feature>
<feature type="domain" description="C2H2-type" evidence="13">
    <location>
        <begin position="532"/>
        <end position="559"/>
    </location>
</feature>
<reference evidence="14 15" key="1">
    <citation type="journal article" date="2014" name="Nat. Genet.">
        <title>Whole-genome sequence of a flatfish provides insights into ZW sex chromosome evolution and adaptation to a benthic lifestyle.</title>
        <authorList>
            <person name="Chen S."/>
            <person name="Zhang G."/>
            <person name="Shao C."/>
            <person name="Huang Q."/>
            <person name="Liu G."/>
            <person name="Zhang P."/>
            <person name="Song W."/>
            <person name="An N."/>
            <person name="Chalopin D."/>
            <person name="Volff J.N."/>
            <person name="Hong Y."/>
            <person name="Li Q."/>
            <person name="Sha Z."/>
            <person name="Zhou H."/>
            <person name="Xie M."/>
            <person name="Yu Q."/>
            <person name="Liu Y."/>
            <person name="Xiang H."/>
            <person name="Wang N."/>
            <person name="Wu K."/>
            <person name="Yang C."/>
            <person name="Zhou Q."/>
            <person name="Liao X."/>
            <person name="Yang L."/>
            <person name="Hu Q."/>
            <person name="Zhang J."/>
            <person name="Meng L."/>
            <person name="Jin L."/>
            <person name="Tian Y."/>
            <person name="Lian J."/>
            <person name="Yang J."/>
            <person name="Miao G."/>
            <person name="Liu S."/>
            <person name="Liang Z."/>
            <person name="Yan F."/>
            <person name="Li Y."/>
            <person name="Sun B."/>
            <person name="Zhang H."/>
            <person name="Zhang J."/>
            <person name="Zhu Y."/>
            <person name="Du M."/>
            <person name="Zhao Y."/>
            <person name="Schartl M."/>
            <person name="Tang Q."/>
            <person name="Wang J."/>
        </authorList>
    </citation>
    <scope>NUCLEOTIDE SEQUENCE</scope>
</reference>
<keyword evidence="7" id="KW-0805">Transcription regulation</keyword>
<dbReference type="InterPro" id="IPR055187">
    <property type="entry name" value="C2CH-3rd_BIRD-IDD"/>
</dbReference>
<evidence type="ECO:0000256" key="1">
    <source>
        <dbReference type="ARBA" id="ARBA00004123"/>
    </source>
</evidence>
<dbReference type="FunFam" id="3.30.160.60:FF:000358">
    <property type="entry name" value="zinc finger protein 24"/>
    <property type="match status" value="2"/>
</dbReference>
<dbReference type="GO" id="GO:0005634">
    <property type="term" value="C:nucleus"/>
    <property type="evidence" value="ECO:0007669"/>
    <property type="project" value="UniProtKB-SubCell"/>
</dbReference>
<dbReference type="GeneID" id="103391970"/>
<dbReference type="FunFam" id="3.30.160.60:FF:000495">
    <property type="entry name" value="zinc finger protein 668"/>
    <property type="match status" value="1"/>
</dbReference>
<dbReference type="GO" id="GO:0000981">
    <property type="term" value="F:DNA-binding transcription factor activity, RNA polymerase II-specific"/>
    <property type="evidence" value="ECO:0007669"/>
    <property type="project" value="TreeGrafter"/>
</dbReference>
<dbReference type="KEGG" id="csem:103391970"/>
<dbReference type="OrthoDB" id="40579at2759"/>
<keyword evidence="5 11" id="KW-0863">Zinc-finger</keyword>
<evidence type="ECO:0000256" key="11">
    <source>
        <dbReference type="PROSITE-ProRule" id="PRU00042"/>
    </source>
</evidence>
<sequence length="585" mass="66796">MAEDMVLEERENCRNGRLLDAELKPRIGPDTAEERLKIKEETGADERDWKTVVVQEEPTCPSIKEEEEEVYINDTGVSVKFEGEEDEEKPQFSPFHQGYGEENGEVERELKPERISGSFGSLGLRTEDDPEDFSEVDCSSDTDESEGDWKDLSESSLIAMKNEAAPSDTKGEQRFFTIKEEFPCEPRTCRTAVEQQESDPRRIKQETGELRIKQEHVDVIAVIVKTEDEEEERVPRFSPLGQNHTEEDGENYGARGLVRTPALDDQTEQCSTDESGRFSESGESEGGWKESDRSSTQTNTPVLGNDVESYPDCCSPLTYKSKLLKQMCIGFEEKSFICLQCGKTFANKKNLRTHEKIHTGEKEFSCFECGKQFTQKTNLIRHEKIHTGEKPFTCSECGKAFISKCVLESHEKVHTGEKPFMCLICGKRYKQRAHLRTHSRVHSGEKPFSCSLCGKTFTRTSNLRKHEKFHSGEKSFSCSECGKSFTLKFQLKSHEKVHTGERPFSCSECGKRFAQKSDLRTHEKIHTGEKPFSCFECGKTFSQSSNLRTHEKIHKGEKPFSCSECGKKFRQNSHLRSHEKLHEKK</sequence>
<dbReference type="PROSITE" id="PS00028">
    <property type="entry name" value="ZINC_FINGER_C2H2_1"/>
    <property type="match status" value="9"/>
</dbReference>
<proteinExistence type="inferred from homology"/>
<comment type="similarity">
    <text evidence="2">Belongs to the krueppel C2H2-type zinc-finger protein family.</text>
</comment>
<evidence type="ECO:0000256" key="6">
    <source>
        <dbReference type="ARBA" id="ARBA00022833"/>
    </source>
</evidence>
<keyword evidence="4" id="KW-0677">Repeat</keyword>
<dbReference type="SMART" id="SM00355">
    <property type="entry name" value="ZnF_C2H2"/>
    <property type="match status" value="9"/>
</dbReference>
<keyword evidence="9" id="KW-0804">Transcription</keyword>
<feature type="domain" description="C2H2-type" evidence="13">
    <location>
        <begin position="420"/>
        <end position="447"/>
    </location>
</feature>
<feature type="domain" description="C2H2-type" evidence="13">
    <location>
        <begin position="448"/>
        <end position="475"/>
    </location>
</feature>
<comment type="subcellular location">
    <subcellularLocation>
        <location evidence="1">Nucleus</location>
    </subcellularLocation>
</comment>
<feature type="domain" description="C2H2-type" evidence="13">
    <location>
        <begin position="560"/>
        <end position="585"/>
    </location>
</feature>
<dbReference type="PANTHER" id="PTHR24394:SF48">
    <property type="entry name" value="ZINC FINGER PROTEIN 771"/>
    <property type="match status" value="1"/>
</dbReference>
<dbReference type="InterPro" id="IPR036236">
    <property type="entry name" value="Znf_C2H2_sf"/>
</dbReference>
<dbReference type="GO" id="GO:0003677">
    <property type="term" value="F:DNA binding"/>
    <property type="evidence" value="ECO:0007669"/>
    <property type="project" value="UniProtKB-KW"/>
</dbReference>
<evidence type="ECO:0000259" key="13">
    <source>
        <dbReference type="PROSITE" id="PS50157"/>
    </source>
</evidence>
<feature type="region of interest" description="Disordered" evidence="12">
    <location>
        <begin position="227"/>
        <end position="302"/>
    </location>
</feature>
<evidence type="ECO:0000256" key="3">
    <source>
        <dbReference type="ARBA" id="ARBA00022723"/>
    </source>
</evidence>
<dbReference type="SUPFAM" id="SSF57667">
    <property type="entry name" value="beta-beta-alpha zinc fingers"/>
    <property type="match status" value="5"/>
</dbReference>
<reference evidence="14" key="2">
    <citation type="submission" date="2025-08" db="UniProtKB">
        <authorList>
            <consortium name="Ensembl"/>
        </authorList>
    </citation>
    <scope>IDENTIFICATION</scope>
</reference>
<feature type="compositionally biased region" description="Basic and acidic residues" evidence="12">
    <location>
        <begin position="105"/>
        <end position="114"/>
    </location>
</feature>
<dbReference type="Pfam" id="PF00096">
    <property type="entry name" value="zf-C2H2"/>
    <property type="match status" value="8"/>
</dbReference>
<feature type="domain" description="C2H2-type" evidence="13">
    <location>
        <begin position="504"/>
        <end position="531"/>
    </location>
</feature>
<dbReference type="Proteomes" id="UP000265120">
    <property type="component" value="Chromosome 16"/>
</dbReference>
<evidence type="ECO:0000256" key="4">
    <source>
        <dbReference type="ARBA" id="ARBA00022737"/>
    </source>
</evidence>
<keyword evidence="8" id="KW-0238">DNA-binding</keyword>
<feature type="domain" description="C2H2-type" evidence="13">
    <location>
        <begin position="476"/>
        <end position="503"/>
    </location>
</feature>
<dbReference type="GeneTree" id="ENSGT01040000240400"/>
<evidence type="ECO:0000256" key="2">
    <source>
        <dbReference type="ARBA" id="ARBA00006991"/>
    </source>
</evidence>
<keyword evidence="3" id="KW-0479">Metal-binding</keyword>
<evidence type="ECO:0000313" key="14">
    <source>
        <dbReference type="Ensembl" id="ENSCSEP00000013185.1"/>
    </source>
</evidence>
<feature type="domain" description="C2H2-type" evidence="13">
    <location>
        <begin position="392"/>
        <end position="419"/>
    </location>
</feature>
<evidence type="ECO:0000256" key="12">
    <source>
        <dbReference type="SAM" id="MobiDB-lite"/>
    </source>
</evidence>
<dbReference type="FunFam" id="3.30.160.60:FF:001480">
    <property type="entry name" value="Si:cabz01071911.3"/>
    <property type="match status" value="1"/>
</dbReference>
<feature type="compositionally biased region" description="Basic and acidic residues" evidence="12">
    <location>
        <begin position="198"/>
        <end position="209"/>
    </location>
</feature>
<name>A0A3P8VL56_CYNSE</name>
<feature type="region of interest" description="Disordered" evidence="12">
    <location>
        <begin position="190"/>
        <end position="209"/>
    </location>
</feature>
<evidence type="ECO:0000256" key="5">
    <source>
        <dbReference type="ARBA" id="ARBA00022771"/>
    </source>
</evidence>
<dbReference type="RefSeq" id="XP_008326697.2">
    <property type="nucleotide sequence ID" value="XM_008328475.3"/>
</dbReference>
<dbReference type="InterPro" id="IPR013087">
    <property type="entry name" value="Znf_C2H2_type"/>
</dbReference>
<dbReference type="FunFam" id="3.30.160.60:FF:000839">
    <property type="entry name" value="Zinc finger protein 691"/>
    <property type="match status" value="1"/>
</dbReference>
<dbReference type="FunFam" id="3.30.160.60:FF:002716">
    <property type="entry name" value="Zinc finger protein 212"/>
    <property type="match status" value="1"/>
</dbReference>
<dbReference type="Ensembl" id="ENSCSET00000013344.1">
    <property type="protein sequence ID" value="ENSCSEP00000013185.1"/>
    <property type="gene ID" value="ENSCSEG00000008517.1"/>
</dbReference>
<evidence type="ECO:0000256" key="8">
    <source>
        <dbReference type="ARBA" id="ARBA00023125"/>
    </source>
</evidence>
<accession>A0A3P8VL56</accession>
<feature type="domain" description="C2H2-type" evidence="13">
    <location>
        <begin position="336"/>
        <end position="363"/>
    </location>
</feature>
<evidence type="ECO:0000256" key="7">
    <source>
        <dbReference type="ARBA" id="ARBA00023015"/>
    </source>
</evidence>
<dbReference type="Pfam" id="PF22995">
    <property type="entry name" value="C2CH-3rd_BIRD-IDD"/>
    <property type="match status" value="1"/>
</dbReference>
<dbReference type="PANTHER" id="PTHR24394">
    <property type="entry name" value="ZINC FINGER PROTEIN"/>
    <property type="match status" value="1"/>
</dbReference>
<keyword evidence="10" id="KW-0539">Nucleus</keyword>
<dbReference type="FunFam" id="3.30.160.60:FF:000624">
    <property type="entry name" value="zinc finger protein 697"/>
    <property type="match status" value="1"/>
</dbReference>